<sequence length="1336" mass="148011">MSDLRLPCSAADEDLFGPIIAPSCHHGFDFTLYFEETILTLLPIAIVLLATLIRIWVLQRDAEKVNRSWLYAAKEASDSSFHSRNQPIAFLFGAGVVNKVIILVLESTEKRNLLKKAFDGSAVETTSGIINRCLLWWVNSLLWKGSKSTLTVESLPLLADDIREASDPQDLTARWEKADKYGSNALLWTFISHFKWDYLAGIIPRLANVGFCFAQPFLVERVLDFMNEPEHVNSDNYARGLVAAYGIVYVGLAVSYAFYHHKIDRLIIKMRGSLVSMIFNKTLRLSTSAVSDASAITLMSTDIERIASGLREMHEIYANFIDVAVALWLLARLLKLATIASTFVVIICLAAGIPLAIASGNAQGVWLEAIEERVAVTSKILGVMKSIKMTGLTDVIANNLRHLRSEEIKTSFAFRLYNVLILTCSFASSALAPVFGFGVYTLLSRNDEGATLTNGIAFSALTLFSLLDQPMIGLVDGSEDFMAVVNCFQRIQKHLSEMERVDHRITCEPQFPPLIDVDISENEGSGPFSAILRGLSASWSVDNDPILQNLDFEAPTERITMIVGPVGCGKSTLLKVLLGEVPECTGSLSTTFKHAAYCSQSPWITFGTVQQNIVGASPFDQQCNFRLAIRLKLVFEDHDLVVGNKCVWQRVLILDDVLTGLDRETEKCILDAVFAPQGLIKELRQTVILATNSAHHLPFSDYILALSENGRIVEKGSYTELINSGGYIGSLSSTATNIDTERAPNLVLDEETLQELKLPEDENLDDTSRQTGDWSVYSYYFQHIGWPLFGPLFGILYRICDRNDNPTANEKKPNQNIGFWLGGYGALGVLTLFGAFLSTWVLGMIIEPKTARSFHEVLLGTTMSATTSFLTSTDIGATTNRHDLELIDEELPETFESTINGVLFFIVEGFLIFVGSSYVTIAVIPFCILAVYYVAQYYIRTSRQVRVLEIEAKGPLFSKFLETLSGLASIRAYGWSEHYQLQDQIALDASQRPFYMLYCIQRWLGLVLDLIVAGIAVSVISIAMGMRGNSSLNMMGISLFNIVNFSGTLQMLVREYTGLETSIGAISRIRSYVKTAKTEDLDSEIEIPPSFWPVKGDIEIMNVSASYDTLSEPVLEDVNIKIRAGEKVALCGRSGSGKSSLVSTILRLLDLNSGSILIDGIDISRVSRSLIRSRLNTIPQEAFFLHGSIRLNANPKGNASDATIIEALKEVNLWSHIESKGGLDEEMSDDLLSHGQQQLFCLARALCKSGEIIIMDEATSSVDSETDKLMQQVIRTHFKDQTIIVIAHKLDTVLDFDKIAFMDHGRVVEFDSPKVLLSRDGSAFKTLFDSFRKETS</sequence>
<dbReference type="InterPro" id="IPR003439">
    <property type="entry name" value="ABC_transporter-like_ATP-bd"/>
</dbReference>
<dbReference type="InterPro" id="IPR027417">
    <property type="entry name" value="P-loop_NTPase"/>
</dbReference>
<evidence type="ECO:0000256" key="6">
    <source>
        <dbReference type="ARBA" id="ARBA00022840"/>
    </source>
</evidence>
<protein>
    <submittedName>
        <fullName evidence="13">P-loop containing nucleoside triphosphate hydrolase protein</fullName>
    </submittedName>
</protein>
<comment type="subcellular location">
    <subcellularLocation>
        <location evidence="1">Membrane</location>
        <topology evidence="1">Multi-pass membrane protein</topology>
    </subcellularLocation>
</comment>
<dbReference type="Gene3D" id="3.40.50.300">
    <property type="entry name" value="P-loop containing nucleotide triphosphate hydrolases"/>
    <property type="match status" value="3"/>
</dbReference>
<dbReference type="InterPro" id="IPR017871">
    <property type="entry name" value="ABC_transporter-like_CS"/>
</dbReference>
<feature type="domain" description="ABC transmembrane type-1" evidence="12">
    <location>
        <begin position="206"/>
        <end position="483"/>
    </location>
</feature>
<dbReference type="Gene3D" id="1.20.1560.10">
    <property type="entry name" value="ABC transporter type 1, transmembrane domain"/>
    <property type="match status" value="2"/>
</dbReference>
<keyword evidence="14" id="KW-1185">Reference proteome</keyword>
<feature type="transmembrane region" description="Helical" evidence="10">
    <location>
        <begin position="198"/>
        <end position="218"/>
    </location>
</feature>
<evidence type="ECO:0000256" key="7">
    <source>
        <dbReference type="ARBA" id="ARBA00022989"/>
    </source>
</evidence>
<comment type="similarity">
    <text evidence="2">Belongs to the ABC transporter superfamily. ABCC family. Conjugate transporter (TC 3.A.1.208) subfamily.</text>
</comment>
<dbReference type="FunFam" id="1.20.1560.10:FF:000055">
    <property type="entry name" value="ABC multidrug transporter (Eurofung)"/>
    <property type="match status" value="1"/>
</dbReference>
<feature type="domain" description="ABC transmembrane type-1" evidence="12">
    <location>
        <begin position="808"/>
        <end position="1061"/>
    </location>
</feature>
<evidence type="ECO:0000256" key="9">
    <source>
        <dbReference type="ARBA" id="ARBA00023180"/>
    </source>
</evidence>
<dbReference type="PROSITE" id="PS50893">
    <property type="entry name" value="ABC_TRANSPORTER_2"/>
    <property type="match status" value="2"/>
</dbReference>
<dbReference type="GO" id="GO:0140359">
    <property type="term" value="F:ABC-type transporter activity"/>
    <property type="evidence" value="ECO:0007669"/>
    <property type="project" value="InterPro"/>
</dbReference>
<dbReference type="Proteomes" id="UP001216150">
    <property type="component" value="Unassembled WGS sequence"/>
</dbReference>
<dbReference type="PANTHER" id="PTHR24223">
    <property type="entry name" value="ATP-BINDING CASSETTE SUB-FAMILY C"/>
    <property type="match status" value="1"/>
</dbReference>
<gene>
    <name evidence="13" type="ORF">N7450_009161</name>
</gene>
<dbReference type="CDD" id="cd03244">
    <property type="entry name" value="ABCC_MRP_domain2"/>
    <property type="match status" value="1"/>
</dbReference>
<dbReference type="PROSITE" id="PS50929">
    <property type="entry name" value="ABC_TM1F"/>
    <property type="match status" value="2"/>
</dbReference>
<dbReference type="InterPro" id="IPR036640">
    <property type="entry name" value="ABC1_TM_sf"/>
</dbReference>
<feature type="transmembrane region" description="Helical" evidence="10">
    <location>
        <begin position="419"/>
        <end position="443"/>
    </location>
</feature>
<feature type="transmembrane region" description="Helical" evidence="10">
    <location>
        <begin position="38"/>
        <end position="57"/>
    </location>
</feature>
<evidence type="ECO:0000259" key="12">
    <source>
        <dbReference type="PROSITE" id="PS50929"/>
    </source>
</evidence>
<dbReference type="PROSITE" id="PS00211">
    <property type="entry name" value="ABC_TRANSPORTER_1"/>
    <property type="match status" value="1"/>
</dbReference>
<keyword evidence="13" id="KW-0378">Hydrolase</keyword>
<keyword evidence="8 10" id="KW-0472">Membrane</keyword>
<dbReference type="SMART" id="SM00382">
    <property type="entry name" value="AAA"/>
    <property type="match status" value="2"/>
</dbReference>
<dbReference type="GO" id="GO:0016020">
    <property type="term" value="C:membrane"/>
    <property type="evidence" value="ECO:0007669"/>
    <property type="project" value="UniProtKB-SubCell"/>
</dbReference>
<evidence type="ECO:0000259" key="11">
    <source>
        <dbReference type="PROSITE" id="PS50893"/>
    </source>
</evidence>
<dbReference type="Pfam" id="PF00005">
    <property type="entry name" value="ABC_tran"/>
    <property type="match status" value="2"/>
</dbReference>
<dbReference type="Pfam" id="PF00664">
    <property type="entry name" value="ABC_membrane"/>
    <property type="match status" value="2"/>
</dbReference>
<feature type="domain" description="ABC transporter" evidence="11">
    <location>
        <begin position="1098"/>
        <end position="1329"/>
    </location>
</feature>
<evidence type="ECO:0000256" key="10">
    <source>
        <dbReference type="SAM" id="Phobius"/>
    </source>
</evidence>
<evidence type="ECO:0000313" key="14">
    <source>
        <dbReference type="Proteomes" id="UP001216150"/>
    </source>
</evidence>
<keyword evidence="6" id="KW-0067">ATP-binding</keyword>
<keyword evidence="3" id="KW-0813">Transport</keyword>
<dbReference type="EMBL" id="JAQJAC010000008">
    <property type="protein sequence ID" value="KAJ5575262.1"/>
    <property type="molecule type" value="Genomic_DNA"/>
</dbReference>
<name>A0AAD6GP02_9EURO</name>
<evidence type="ECO:0000256" key="2">
    <source>
        <dbReference type="ARBA" id="ARBA00009726"/>
    </source>
</evidence>
<keyword evidence="4 10" id="KW-0812">Transmembrane</keyword>
<proteinExistence type="inferred from homology"/>
<evidence type="ECO:0000256" key="5">
    <source>
        <dbReference type="ARBA" id="ARBA00022741"/>
    </source>
</evidence>
<feature type="transmembrane region" description="Helical" evidence="10">
    <location>
        <begin position="449"/>
        <end position="467"/>
    </location>
</feature>
<evidence type="ECO:0000256" key="4">
    <source>
        <dbReference type="ARBA" id="ARBA00022692"/>
    </source>
</evidence>
<feature type="transmembrane region" description="Helical" evidence="10">
    <location>
        <begin position="1003"/>
        <end position="1026"/>
    </location>
</feature>
<dbReference type="SUPFAM" id="SSF90123">
    <property type="entry name" value="ABC transporter transmembrane region"/>
    <property type="match status" value="2"/>
</dbReference>
<dbReference type="CDD" id="cd18580">
    <property type="entry name" value="ABC_6TM_ABCC_D2"/>
    <property type="match status" value="1"/>
</dbReference>
<evidence type="ECO:0000256" key="3">
    <source>
        <dbReference type="ARBA" id="ARBA00022448"/>
    </source>
</evidence>
<feature type="transmembrane region" description="Helical" evidence="10">
    <location>
        <begin position="902"/>
        <end position="935"/>
    </location>
</feature>
<comment type="caution">
    <text evidence="13">The sequence shown here is derived from an EMBL/GenBank/DDBJ whole genome shotgun (WGS) entry which is preliminary data.</text>
</comment>
<organism evidence="13 14">
    <name type="scientific">Penicillium hetheringtonii</name>
    <dbReference type="NCBI Taxonomy" id="911720"/>
    <lineage>
        <taxon>Eukaryota</taxon>
        <taxon>Fungi</taxon>
        <taxon>Dikarya</taxon>
        <taxon>Ascomycota</taxon>
        <taxon>Pezizomycotina</taxon>
        <taxon>Eurotiomycetes</taxon>
        <taxon>Eurotiomycetidae</taxon>
        <taxon>Eurotiales</taxon>
        <taxon>Aspergillaceae</taxon>
        <taxon>Penicillium</taxon>
    </lineage>
</organism>
<dbReference type="FunFam" id="3.40.50.300:FF:000838">
    <property type="entry name" value="ABC multidrug transporter (Eurofung)"/>
    <property type="match status" value="1"/>
</dbReference>
<keyword evidence="7 10" id="KW-1133">Transmembrane helix</keyword>
<dbReference type="PANTHER" id="PTHR24223:SF399">
    <property type="entry name" value="ABC TRANSPORTER ATNG"/>
    <property type="match status" value="1"/>
</dbReference>
<evidence type="ECO:0000256" key="8">
    <source>
        <dbReference type="ARBA" id="ARBA00023136"/>
    </source>
</evidence>
<keyword evidence="9" id="KW-0325">Glycoprotein</keyword>
<feature type="domain" description="ABC transporter" evidence="11">
    <location>
        <begin position="532"/>
        <end position="734"/>
    </location>
</feature>
<feature type="transmembrane region" description="Helical" evidence="10">
    <location>
        <begin position="339"/>
        <end position="358"/>
    </location>
</feature>
<evidence type="ECO:0000313" key="13">
    <source>
        <dbReference type="EMBL" id="KAJ5575262.1"/>
    </source>
</evidence>
<dbReference type="GO" id="GO:0016887">
    <property type="term" value="F:ATP hydrolysis activity"/>
    <property type="evidence" value="ECO:0007669"/>
    <property type="project" value="InterPro"/>
</dbReference>
<accession>A0AAD6GP02</accession>
<dbReference type="GO" id="GO:0005524">
    <property type="term" value="F:ATP binding"/>
    <property type="evidence" value="ECO:0007669"/>
    <property type="project" value="UniProtKB-KW"/>
</dbReference>
<dbReference type="CDD" id="cd18579">
    <property type="entry name" value="ABC_6TM_ABCC_D1"/>
    <property type="match status" value="1"/>
</dbReference>
<dbReference type="InterPro" id="IPR003593">
    <property type="entry name" value="AAA+_ATPase"/>
</dbReference>
<dbReference type="InterPro" id="IPR050173">
    <property type="entry name" value="ABC_transporter_C-like"/>
</dbReference>
<evidence type="ECO:0000256" key="1">
    <source>
        <dbReference type="ARBA" id="ARBA00004141"/>
    </source>
</evidence>
<feature type="transmembrane region" description="Helical" evidence="10">
    <location>
        <begin position="238"/>
        <end position="259"/>
    </location>
</feature>
<dbReference type="InterPro" id="IPR011527">
    <property type="entry name" value="ABC1_TM_dom"/>
</dbReference>
<dbReference type="InterPro" id="IPR044726">
    <property type="entry name" value="ABCC_6TM_D2"/>
</dbReference>
<dbReference type="InterPro" id="IPR044746">
    <property type="entry name" value="ABCC_6TM_D1"/>
</dbReference>
<feature type="transmembrane region" description="Helical" evidence="10">
    <location>
        <begin position="819"/>
        <end position="846"/>
    </location>
</feature>
<keyword evidence="5" id="KW-0547">Nucleotide-binding</keyword>
<dbReference type="SUPFAM" id="SSF52540">
    <property type="entry name" value="P-loop containing nucleoside triphosphate hydrolases"/>
    <property type="match status" value="2"/>
</dbReference>
<reference evidence="13 14" key="1">
    <citation type="journal article" date="2023" name="IMA Fungus">
        <title>Comparative genomic study of the Penicillium genus elucidates a diverse pangenome and 15 lateral gene transfer events.</title>
        <authorList>
            <person name="Petersen C."/>
            <person name="Sorensen T."/>
            <person name="Nielsen M.R."/>
            <person name="Sondergaard T.E."/>
            <person name="Sorensen J.L."/>
            <person name="Fitzpatrick D.A."/>
            <person name="Frisvad J.C."/>
            <person name="Nielsen K.L."/>
        </authorList>
    </citation>
    <scope>NUCLEOTIDE SEQUENCE [LARGE SCALE GENOMIC DNA]</scope>
    <source>
        <strain evidence="13 14">IBT 29057</strain>
    </source>
</reference>